<dbReference type="Proteomes" id="UP000077748">
    <property type="component" value="Chromosome"/>
</dbReference>
<feature type="signal peptide" evidence="1">
    <location>
        <begin position="1"/>
        <end position="25"/>
    </location>
</feature>
<sequence length="278" mass="28247">MKSKSKSIVKYMLGAVIAGTLNGCAALGGGLLSPGGQHAGVSGAAAGGNSNGAQQSLQRCDRPLGTIAVDDGREADWYGPFGSATQMTSIEPLLRLAVQQSNCFVITSIGNQRSDARLSRITEIQRLSGEYRAGSKQHKGQRVAADYYLEPQIIINDSAIGGLAGTLGGLIGNAAIGQLAGALQTKASVVTLSLFDIRSSVQIAAAEGNSTATNYGAALAGFGGGVGGGLGGFSRTPEGKATVVAFIDAWNKMVVSLQDYKAQSVEGGLGRGGKLKVN</sequence>
<feature type="chain" id="PRO_5008391473" description="Curli production assembly/transport component CsgG" evidence="1">
    <location>
        <begin position="26"/>
        <end position="278"/>
    </location>
</feature>
<evidence type="ECO:0000313" key="3">
    <source>
        <dbReference type="Proteomes" id="UP000077748"/>
    </source>
</evidence>
<reference evidence="2 3" key="1">
    <citation type="submission" date="2016-05" db="EMBL/GenBank/DDBJ databases">
        <title>Genome Sequence of Pseudomonas citronellolis Strain SJTE-3, an Estrogens and Persistent Organic Pollutants degradation strain.</title>
        <authorList>
            <person name="Liang R."/>
        </authorList>
    </citation>
    <scope>NUCLEOTIDE SEQUENCE [LARGE SCALE GENOMIC DNA]</scope>
    <source>
        <strain evidence="2 3">SJTE-3</strain>
    </source>
</reference>
<name>A0A1A9K7Q2_9PSED</name>
<dbReference type="RefSeq" id="WP_064582199.1">
    <property type="nucleotide sequence ID" value="NZ_CP015878.1"/>
</dbReference>
<gene>
    <name evidence="2" type="ORF">A9C11_07135</name>
</gene>
<evidence type="ECO:0008006" key="4">
    <source>
        <dbReference type="Google" id="ProtNLM"/>
    </source>
</evidence>
<protein>
    <recommendedName>
        <fullName evidence="4">Curli production assembly/transport component CsgG</fullName>
    </recommendedName>
</protein>
<proteinExistence type="predicted"/>
<evidence type="ECO:0000256" key="1">
    <source>
        <dbReference type="SAM" id="SignalP"/>
    </source>
</evidence>
<keyword evidence="1" id="KW-0732">Signal</keyword>
<dbReference type="AlphaFoldDB" id="A0A1A9K7Q2"/>
<accession>A0A1A9K7Q2</accession>
<evidence type="ECO:0000313" key="2">
    <source>
        <dbReference type="EMBL" id="ANI13776.1"/>
    </source>
</evidence>
<organism evidence="2 3">
    <name type="scientific">Pseudomonas citronellolis</name>
    <dbReference type="NCBI Taxonomy" id="53408"/>
    <lineage>
        <taxon>Bacteria</taxon>
        <taxon>Pseudomonadati</taxon>
        <taxon>Pseudomonadota</taxon>
        <taxon>Gammaproteobacteria</taxon>
        <taxon>Pseudomonadales</taxon>
        <taxon>Pseudomonadaceae</taxon>
        <taxon>Pseudomonas</taxon>
    </lineage>
</organism>
<dbReference type="EMBL" id="CP015878">
    <property type="protein sequence ID" value="ANI13776.1"/>
    <property type="molecule type" value="Genomic_DNA"/>
</dbReference>